<comment type="similarity">
    <text evidence="16">Belongs to the glycogen debranching enzyme family.</text>
</comment>
<evidence type="ECO:0000256" key="2">
    <source>
        <dbReference type="ARBA" id="ARBA00000927"/>
    </source>
</evidence>
<dbReference type="InterPro" id="IPR029436">
    <property type="entry name" value="AGL_euk_N"/>
</dbReference>
<dbReference type="Pfam" id="PF06202">
    <property type="entry name" value="GDE_C"/>
    <property type="match status" value="1"/>
</dbReference>
<comment type="catalytic activity">
    <reaction evidence="2">
        <text>Hydrolysis of (1-&gt;6)-alpha-D-glucosidic branch linkages in glycogen phosphorylase limit dextrin.</text>
        <dbReference type="EC" id="3.2.1.33"/>
    </reaction>
</comment>
<keyword evidence="8" id="KW-0963">Cytoplasm</keyword>
<evidence type="ECO:0000256" key="6">
    <source>
        <dbReference type="ARBA" id="ARBA00012778"/>
    </source>
</evidence>
<keyword evidence="23" id="KW-1185">Reference proteome</keyword>
<dbReference type="Pfam" id="PF14702">
    <property type="entry name" value="hGDE_central"/>
    <property type="match status" value="1"/>
</dbReference>
<dbReference type="EC" id="2.4.1.25" evidence="5"/>
<evidence type="ECO:0000259" key="18">
    <source>
        <dbReference type="Pfam" id="PF06202"/>
    </source>
</evidence>
<evidence type="ECO:0000256" key="15">
    <source>
        <dbReference type="ARBA" id="ARBA00023295"/>
    </source>
</evidence>
<evidence type="ECO:0000256" key="13">
    <source>
        <dbReference type="ARBA" id="ARBA00023056"/>
    </source>
</evidence>
<dbReference type="InterPro" id="IPR017853">
    <property type="entry name" value="GH"/>
</dbReference>
<dbReference type="PANTHER" id="PTHR10569:SF2">
    <property type="entry name" value="GLYCOGEN DEBRANCHING ENZYME"/>
    <property type="match status" value="1"/>
</dbReference>
<proteinExistence type="inferred from homology"/>
<dbReference type="InterPro" id="IPR006421">
    <property type="entry name" value="Glycogen_debranch_met"/>
</dbReference>
<dbReference type="Pfam" id="PF14699">
    <property type="entry name" value="hGDE_N"/>
    <property type="match status" value="1"/>
</dbReference>
<dbReference type="GO" id="GO:0004134">
    <property type="term" value="F:4-alpha-glucanotransferase activity"/>
    <property type="evidence" value="ECO:0007669"/>
    <property type="project" value="UniProtKB-EC"/>
</dbReference>
<dbReference type="PANTHER" id="PTHR10569">
    <property type="entry name" value="GLYCOGEN DEBRANCHING ENZYME"/>
    <property type="match status" value="1"/>
</dbReference>
<dbReference type="NCBIfam" id="TIGR01531">
    <property type="entry name" value="glyc_debranch"/>
    <property type="match status" value="1"/>
</dbReference>
<dbReference type="InterPro" id="IPR008928">
    <property type="entry name" value="6-hairpin_glycosidase_sf"/>
</dbReference>
<feature type="domain" description="Glycogen debranching enzyme glucanotransferase" evidence="20">
    <location>
        <begin position="247"/>
        <end position="315"/>
    </location>
</feature>
<evidence type="ECO:0000256" key="12">
    <source>
        <dbReference type="ARBA" id="ARBA00022801"/>
    </source>
</evidence>
<dbReference type="HOGENOM" id="CLU_001517_2_0_1"/>
<evidence type="ECO:0000256" key="5">
    <source>
        <dbReference type="ARBA" id="ARBA00012560"/>
    </source>
</evidence>
<evidence type="ECO:0000256" key="17">
    <source>
        <dbReference type="ARBA" id="ARBA00031477"/>
    </source>
</evidence>
<evidence type="ECO:0000259" key="19">
    <source>
        <dbReference type="Pfam" id="PF14699"/>
    </source>
</evidence>
<gene>
    <name evidence="22" type="primary">Dsim\GD11587</name>
    <name evidence="22" type="ORF">Dsim_GD11587</name>
</gene>
<dbReference type="EC" id="3.2.1.33" evidence="6"/>
<evidence type="ECO:0000256" key="8">
    <source>
        <dbReference type="ARBA" id="ARBA00022490"/>
    </source>
</evidence>
<evidence type="ECO:0000259" key="21">
    <source>
        <dbReference type="Pfam" id="PF14702"/>
    </source>
</evidence>
<dbReference type="STRING" id="7240.B4QG18"/>
<dbReference type="GO" id="GO:0005978">
    <property type="term" value="P:glycogen biosynthetic process"/>
    <property type="evidence" value="ECO:0007669"/>
    <property type="project" value="UniProtKB-KW"/>
</dbReference>
<evidence type="ECO:0000256" key="10">
    <source>
        <dbReference type="ARBA" id="ARBA00022679"/>
    </source>
</evidence>
<evidence type="ECO:0000256" key="1">
    <source>
        <dbReference type="ARBA" id="ARBA00000439"/>
    </source>
</evidence>
<evidence type="ECO:0000256" key="14">
    <source>
        <dbReference type="ARBA" id="ARBA00023268"/>
    </source>
</evidence>
<evidence type="ECO:0000256" key="11">
    <source>
        <dbReference type="ARBA" id="ARBA00022729"/>
    </source>
</evidence>
<dbReference type="InterPro" id="IPR010401">
    <property type="entry name" value="AGL/Gdb1"/>
</dbReference>
<evidence type="ECO:0000259" key="20">
    <source>
        <dbReference type="Pfam" id="PF14701"/>
    </source>
</evidence>
<protein>
    <recommendedName>
        <fullName evidence="7">Glycogen debranching enzyme</fullName>
        <ecNumber evidence="5">2.4.1.25</ecNumber>
        <ecNumber evidence="6">3.2.1.33</ecNumber>
    </recommendedName>
    <alternativeName>
        <fullName evidence="17">Glycogen debrancher</fullName>
    </alternativeName>
</protein>
<dbReference type="FunFam" id="1.50.10.10:FF:000056">
    <property type="entry name" value="Uncharacterized protein, isoform D"/>
    <property type="match status" value="1"/>
</dbReference>
<dbReference type="OrthoDB" id="10248904at2759"/>
<keyword evidence="15" id="KW-0326">Glycosidase</keyword>
<organism evidence="22 23">
    <name type="scientific">Drosophila simulans</name>
    <name type="common">Fruit fly</name>
    <dbReference type="NCBI Taxonomy" id="7240"/>
    <lineage>
        <taxon>Eukaryota</taxon>
        <taxon>Metazoa</taxon>
        <taxon>Ecdysozoa</taxon>
        <taxon>Arthropoda</taxon>
        <taxon>Hexapoda</taxon>
        <taxon>Insecta</taxon>
        <taxon>Pterygota</taxon>
        <taxon>Neoptera</taxon>
        <taxon>Endopterygota</taxon>
        <taxon>Diptera</taxon>
        <taxon>Brachycera</taxon>
        <taxon>Muscomorpha</taxon>
        <taxon>Ephydroidea</taxon>
        <taxon>Drosophilidae</taxon>
        <taxon>Drosophila</taxon>
        <taxon>Sophophora</taxon>
    </lineage>
</organism>
<reference evidence="22 23" key="1">
    <citation type="journal article" date="2007" name="Nature">
        <title>Evolution of genes and genomes on the Drosophila phylogeny.</title>
        <authorList>
            <consortium name="Drosophila 12 Genomes Consortium"/>
            <person name="Clark A.G."/>
            <person name="Eisen M.B."/>
            <person name="Smith D.R."/>
            <person name="Bergman C.M."/>
            <person name="Oliver B."/>
            <person name="Markow T.A."/>
            <person name="Kaufman T.C."/>
            <person name="Kellis M."/>
            <person name="Gelbart W."/>
            <person name="Iyer V.N."/>
            <person name="Pollard D.A."/>
            <person name="Sackton T.B."/>
            <person name="Larracuente A.M."/>
            <person name="Singh N.D."/>
            <person name="Abad J.P."/>
            <person name="Abt D.N."/>
            <person name="Adryan B."/>
            <person name="Aguade M."/>
            <person name="Akashi H."/>
            <person name="Anderson W.W."/>
            <person name="Aquadro C.F."/>
            <person name="Ardell D.H."/>
            <person name="Arguello R."/>
            <person name="Artieri C.G."/>
            <person name="Barbash D.A."/>
            <person name="Barker D."/>
            <person name="Barsanti P."/>
            <person name="Batterham P."/>
            <person name="Batzoglou S."/>
            <person name="Begun D."/>
            <person name="Bhutkar A."/>
            <person name="Blanco E."/>
            <person name="Bosak S.A."/>
            <person name="Bradley R.K."/>
            <person name="Brand A.D."/>
            <person name="Brent M.R."/>
            <person name="Brooks A.N."/>
            <person name="Brown R.H."/>
            <person name="Butlin R.K."/>
            <person name="Caggese C."/>
            <person name="Calvi B.R."/>
            <person name="Bernardo de Carvalho A."/>
            <person name="Caspi A."/>
            <person name="Castrezana S."/>
            <person name="Celniker S.E."/>
            <person name="Chang J.L."/>
            <person name="Chapple C."/>
            <person name="Chatterji S."/>
            <person name="Chinwalla A."/>
            <person name="Civetta A."/>
            <person name="Clifton S.W."/>
            <person name="Comeron J.M."/>
            <person name="Costello J.C."/>
            <person name="Coyne J.A."/>
            <person name="Daub J."/>
            <person name="David R.G."/>
            <person name="Delcher A.L."/>
            <person name="Delehaunty K."/>
            <person name="Do C.B."/>
            <person name="Ebling H."/>
            <person name="Edwards K."/>
            <person name="Eickbush T."/>
            <person name="Evans J.D."/>
            <person name="Filipski A."/>
            <person name="Findeiss S."/>
            <person name="Freyhult E."/>
            <person name="Fulton L."/>
            <person name="Fulton R."/>
            <person name="Garcia A.C."/>
            <person name="Gardiner A."/>
            <person name="Garfield D.A."/>
            <person name="Garvin B.E."/>
            <person name="Gibson G."/>
            <person name="Gilbert D."/>
            <person name="Gnerre S."/>
            <person name="Godfrey J."/>
            <person name="Good R."/>
            <person name="Gotea V."/>
            <person name="Gravely B."/>
            <person name="Greenberg A.J."/>
            <person name="Griffiths-Jones S."/>
            <person name="Gross S."/>
            <person name="Guigo R."/>
            <person name="Gustafson E.A."/>
            <person name="Haerty W."/>
            <person name="Hahn M.W."/>
            <person name="Halligan D.L."/>
            <person name="Halpern A.L."/>
            <person name="Halter G.M."/>
            <person name="Han M.V."/>
            <person name="Heger A."/>
            <person name="Hillier L."/>
            <person name="Hinrichs A.S."/>
            <person name="Holmes I."/>
            <person name="Hoskins R.A."/>
            <person name="Hubisz M.J."/>
            <person name="Hultmark D."/>
            <person name="Huntley M.A."/>
            <person name="Jaffe D.B."/>
            <person name="Jagadeeshan S."/>
            <person name="Jeck W.R."/>
            <person name="Johnson J."/>
            <person name="Jones C.D."/>
            <person name="Jordan W.C."/>
            <person name="Karpen G.H."/>
            <person name="Kataoka E."/>
            <person name="Keightley P.D."/>
            <person name="Kheradpour P."/>
            <person name="Kirkness E.F."/>
            <person name="Koerich L.B."/>
            <person name="Kristiansen K."/>
            <person name="Kudrna D."/>
            <person name="Kulathinal R.J."/>
            <person name="Kumar S."/>
            <person name="Kwok R."/>
            <person name="Lander E."/>
            <person name="Langley C.H."/>
            <person name="Lapoint R."/>
            <person name="Lazzaro B.P."/>
            <person name="Lee S.J."/>
            <person name="Levesque L."/>
            <person name="Li R."/>
            <person name="Lin C.F."/>
            <person name="Lin M.F."/>
            <person name="Lindblad-Toh K."/>
            <person name="Llopart A."/>
            <person name="Long M."/>
            <person name="Low L."/>
            <person name="Lozovsky E."/>
            <person name="Lu J."/>
            <person name="Luo M."/>
            <person name="Machado C.A."/>
            <person name="Makalowski W."/>
            <person name="Marzo M."/>
            <person name="Matsuda M."/>
            <person name="Matzkin L."/>
            <person name="McAllister B."/>
            <person name="McBride C.S."/>
            <person name="McKernan B."/>
            <person name="McKernan K."/>
            <person name="Mendez-Lago M."/>
            <person name="Minx P."/>
            <person name="Mollenhauer M.U."/>
            <person name="Montooth K."/>
            <person name="Mount S.M."/>
            <person name="Mu X."/>
            <person name="Myers E."/>
            <person name="Negre B."/>
            <person name="Newfeld S."/>
            <person name="Nielsen R."/>
            <person name="Noor M.A."/>
            <person name="O'Grady P."/>
            <person name="Pachter L."/>
            <person name="Papaceit M."/>
            <person name="Parisi M.J."/>
            <person name="Parisi M."/>
            <person name="Parts L."/>
            <person name="Pedersen J.S."/>
            <person name="Pesole G."/>
            <person name="Phillippy A.M."/>
            <person name="Ponting C.P."/>
            <person name="Pop M."/>
            <person name="Porcelli D."/>
            <person name="Powell J.R."/>
            <person name="Prohaska S."/>
            <person name="Pruitt K."/>
            <person name="Puig M."/>
            <person name="Quesneville H."/>
            <person name="Ram K.R."/>
            <person name="Rand D."/>
            <person name="Rasmussen M.D."/>
            <person name="Reed L.K."/>
            <person name="Reenan R."/>
            <person name="Reily A."/>
            <person name="Remington K.A."/>
            <person name="Rieger T.T."/>
            <person name="Ritchie M.G."/>
            <person name="Robin C."/>
            <person name="Rogers Y.H."/>
            <person name="Rohde C."/>
            <person name="Rozas J."/>
            <person name="Rubenfield M.J."/>
            <person name="Ruiz A."/>
            <person name="Russo S."/>
            <person name="Salzberg S.L."/>
            <person name="Sanchez-Gracia A."/>
            <person name="Saranga D.J."/>
            <person name="Sato H."/>
            <person name="Schaeffer S.W."/>
            <person name="Schatz M.C."/>
            <person name="Schlenke T."/>
            <person name="Schwartz R."/>
            <person name="Segarra C."/>
            <person name="Singh R.S."/>
            <person name="Sirot L."/>
            <person name="Sirota M."/>
            <person name="Sisneros N.B."/>
            <person name="Smith C.D."/>
            <person name="Smith T.F."/>
            <person name="Spieth J."/>
            <person name="Stage D.E."/>
            <person name="Stark A."/>
            <person name="Stephan W."/>
            <person name="Strausberg R.L."/>
            <person name="Strempel S."/>
            <person name="Sturgill D."/>
            <person name="Sutton G."/>
            <person name="Sutton G.G."/>
            <person name="Tao W."/>
            <person name="Teichmann S."/>
            <person name="Tobari Y.N."/>
            <person name="Tomimura Y."/>
            <person name="Tsolas J.M."/>
            <person name="Valente V.L."/>
            <person name="Venter E."/>
            <person name="Venter J.C."/>
            <person name="Vicario S."/>
            <person name="Vieira F.G."/>
            <person name="Vilella A.J."/>
            <person name="Villasante A."/>
            <person name="Walenz B."/>
            <person name="Wang J."/>
            <person name="Wasserman M."/>
            <person name="Watts T."/>
            <person name="Wilson D."/>
            <person name="Wilson R.K."/>
            <person name="Wing R.A."/>
            <person name="Wolfner M.F."/>
            <person name="Wong A."/>
            <person name="Wong G.K."/>
            <person name="Wu C.I."/>
            <person name="Wu G."/>
            <person name="Yamamoto D."/>
            <person name="Yang H.P."/>
            <person name="Yang S.P."/>
            <person name="Yorke J.A."/>
            <person name="Yoshida K."/>
            <person name="Zdobnov E."/>
            <person name="Zhang P."/>
            <person name="Zhang Y."/>
            <person name="Zimin A.V."/>
            <person name="Baldwin J."/>
            <person name="Abdouelleil A."/>
            <person name="Abdulkadir J."/>
            <person name="Abebe A."/>
            <person name="Abera B."/>
            <person name="Abreu J."/>
            <person name="Acer S.C."/>
            <person name="Aftuck L."/>
            <person name="Alexander A."/>
            <person name="An P."/>
            <person name="Anderson E."/>
            <person name="Anderson S."/>
            <person name="Arachi H."/>
            <person name="Azer M."/>
            <person name="Bachantsang P."/>
            <person name="Barry A."/>
            <person name="Bayul T."/>
            <person name="Berlin A."/>
            <person name="Bessette D."/>
            <person name="Bloom T."/>
            <person name="Blye J."/>
            <person name="Boguslavskiy L."/>
            <person name="Bonnet C."/>
            <person name="Boukhgalter B."/>
            <person name="Bourzgui I."/>
            <person name="Brown A."/>
            <person name="Cahill P."/>
            <person name="Channer S."/>
            <person name="Cheshatsang Y."/>
            <person name="Chuda L."/>
            <person name="Citroen M."/>
            <person name="Collymore A."/>
            <person name="Cooke P."/>
            <person name="Costello M."/>
            <person name="D'Aco K."/>
            <person name="Daza R."/>
            <person name="De Haan G."/>
            <person name="DeGray S."/>
            <person name="DeMaso C."/>
            <person name="Dhargay N."/>
            <person name="Dooley K."/>
            <person name="Dooley E."/>
            <person name="Doricent M."/>
            <person name="Dorje P."/>
            <person name="Dorjee K."/>
            <person name="Dupes A."/>
            <person name="Elong R."/>
            <person name="Falk J."/>
            <person name="Farina A."/>
            <person name="Faro S."/>
            <person name="Ferguson D."/>
            <person name="Fisher S."/>
            <person name="Foley C.D."/>
            <person name="Franke A."/>
            <person name="Friedrich D."/>
            <person name="Gadbois L."/>
            <person name="Gearin G."/>
            <person name="Gearin C.R."/>
            <person name="Giannoukos G."/>
            <person name="Goode T."/>
            <person name="Graham J."/>
            <person name="Grandbois E."/>
            <person name="Grewal S."/>
            <person name="Gyaltsen K."/>
            <person name="Hafez N."/>
            <person name="Hagos B."/>
            <person name="Hall J."/>
            <person name="Henson C."/>
            <person name="Hollinger A."/>
            <person name="Honan T."/>
            <person name="Huard M.D."/>
            <person name="Hughes L."/>
            <person name="Hurhula B."/>
            <person name="Husby M.E."/>
            <person name="Kamat A."/>
            <person name="Kanga B."/>
            <person name="Kashin S."/>
            <person name="Khazanovich D."/>
            <person name="Kisner P."/>
            <person name="Lance K."/>
            <person name="Lara M."/>
            <person name="Lee W."/>
            <person name="Lennon N."/>
            <person name="Letendre F."/>
            <person name="LeVine R."/>
            <person name="Lipovsky A."/>
            <person name="Liu X."/>
            <person name="Liu J."/>
            <person name="Liu S."/>
            <person name="Lokyitsang T."/>
            <person name="Lokyitsang Y."/>
            <person name="Lubonja R."/>
            <person name="Lui A."/>
            <person name="MacDonald P."/>
            <person name="Magnisalis V."/>
            <person name="Maru K."/>
            <person name="Matthews C."/>
            <person name="McCusker W."/>
            <person name="McDonough S."/>
            <person name="Mehta T."/>
            <person name="Meldrim J."/>
            <person name="Meneus L."/>
            <person name="Mihai O."/>
            <person name="Mihalev A."/>
            <person name="Mihova T."/>
            <person name="Mittelman R."/>
            <person name="Mlenga V."/>
            <person name="Montmayeur A."/>
            <person name="Mulrain L."/>
            <person name="Navidi A."/>
            <person name="Naylor J."/>
            <person name="Negash T."/>
            <person name="Nguyen T."/>
            <person name="Nguyen N."/>
            <person name="Nicol R."/>
            <person name="Norbu C."/>
            <person name="Norbu N."/>
            <person name="Novod N."/>
            <person name="O'Neill B."/>
            <person name="Osman S."/>
            <person name="Markiewicz E."/>
            <person name="Oyono O.L."/>
            <person name="Patti C."/>
            <person name="Phunkhang P."/>
            <person name="Pierre F."/>
            <person name="Priest M."/>
            <person name="Raghuraman S."/>
            <person name="Rege F."/>
            <person name="Reyes R."/>
            <person name="Rise C."/>
            <person name="Rogov P."/>
            <person name="Ross K."/>
            <person name="Ryan E."/>
            <person name="Settipalli S."/>
            <person name="Shea T."/>
            <person name="Sherpa N."/>
            <person name="Shi L."/>
            <person name="Shih D."/>
            <person name="Sparrow T."/>
            <person name="Spaulding J."/>
            <person name="Stalker J."/>
            <person name="Stange-Thomann N."/>
            <person name="Stavropoulos S."/>
            <person name="Stone C."/>
            <person name="Strader C."/>
            <person name="Tesfaye S."/>
            <person name="Thomson T."/>
            <person name="Thoulutsang Y."/>
            <person name="Thoulutsang D."/>
            <person name="Topham K."/>
            <person name="Topping I."/>
            <person name="Tsamla T."/>
            <person name="Vassiliev H."/>
            <person name="Vo A."/>
            <person name="Wangchuk T."/>
            <person name="Wangdi T."/>
            <person name="Weiand M."/>
            <person name="Wilkinson J."/>
            <person name="Wilson A."/>
            <person name="Yadav S."/>
            <person name="Young G."/>
            <person name="Yu Q."/>
            <person name="Zembek L."/>
            <person name="Zhong D."/>
            <person name="Zimmer A."/>
            <person name="Zwirko Z."/>
            <person name="Jaffe D.B."/>
            <person name="Alvarez P."/>
            <person name="Brockman W."/>
            <person name="Butler J."/>
            <person name="Chin C."/>
            <person name="Gnerre S."/>
            <person name="Grabherr M."/>
            <person name="Kleber M."/>
            <person name="Mauceli E."/>
            <person name="MacCallum I."/>
        </authorList>
    </citation>
    <scope>NUCLEOTIDE SEQUENCE [LARGE SCALE GENOMIC DNA]</scope>
    <source>
        <strain evidence="23">white501</strain>
    </source>
</reference>
<dbReference type="Pfam" id="PF14701">
    <property type="entry name" value="hDGE_amylase"/>
    <property type="match status" value="1"/>
</dbReference>
<accession>B4QG18</accession>
<dbReference type="GO" id="GO:0004135">
    <property type="term" value="F:amylo-alpha-1,6-glucosidase activity"/>
    <property type="evidence" value="ECO:0007669"/>
    <property type="project" value="UniProtKB-EC"/>
</dbReference>
<dbReference type="GO" id="GO:0005737">
    <property type="term" value="C:cytoplasm"/>
    <property type="evidence" value="ECO:0007669"/>
    <property type="project" value="UniProtKB-SubCell"/>
</dbReference>
<dbReference type="Gene3D" id="1.50.10.10">
    <property type="match status" value="1"/>
</dbReference>
<dbReference type="SMR" id="B4QG18"/>
<comment type="function">
    <text evidence="3">Multifunctional enzyme acting as 1,4-alpha-D-glucan:1,4-alpha-D-glucan 4-alpha-D-glycosyltransferase and amylo-1,6-glucosidase in glycogen degradation.</text>
</comment>
<dbReference type="InterPro" id="IPR032792">
    <property type="entry name" value="AGL_glucanoTrfase"/>
</dbReference>
<feature type="domain" description="Eukaryotic glycogen debranching enzyme N-terminal" evidence="19">
    <location>
        <begin position="140"/>
        <end position="240"/>
    </location>
</feature>
<keyword evidence="13" id="KW-0320">Glycogen biosynthesis</keyword>
<comment type="catalytic activity">
    <reaction evidence="1">
        <text>Transfers a segment of a (1-&gt;4)-alpha-D-glucan to a new position in an acceptor, which may be glucose or a (1-&gt;4)-alpha-D-glucan.</text>
        <dbReference type="EC" id="2.4.1.25"/>
    </reaction>
</comment>
<dbReference type="Proteomes" id="UP000000304">
    <property type="component" value="Chromosome 2R"/>
</dbReference>
<evidence type="ECO:0000313" key="23">
    <source>
        <dbReference type="Proteomes" id="UP000000304"/>
    </source>
</evidence>
<keyword evidence="9" id="KW-0328">Glycosyltransferase</keyword>
<dbReference type="InterPro" id="IPR032790">
    <property type="entry name" value="GDE_C"/>
</dbReference>
<feature type="domain" description="Glycogen debranching enzyme central" evidence="21">
    <location>
        <begin position="464"/>
        <end position="734"/>
    </location>
</feature>
<name>B4QG18_DROSI</name>
<comment type="subcellular location">
    <subcellularLocation>
        <location evidence="4">Cytoplasm</location>
    </subcellularLocation>
</comment>
<evidence type="ECO:0000256" key="16">
    <source>
        <dbReference type="ARBA" id="ARBA00025780"/>
    </source>
</evidence>
<evidence type="ECO:0000256" key="3">
    <source>
        <dbReference type="ARBA" id="ARBA00003530"/>
    </source>
</evidence>
<dbReference type="PhylomeDB" id="B4QG18"/>
<keyword evidence="12" id="KW-0378">Hydrolase</keyword>
<dbReference type="GO" id="GO:0005980">
    <property type="term" value="P:glycogen catabolic process"/>
    <property type="evidence" value="ECO:0007669"/>
    <property type="project" value="InterPro"/>
</dbReference>
<dbReference type="InterPro" id="IPR012341">
    <property type="entry name" value="6hp_glycosidase-like_sf"/>
</dbReference>
<keyword evidence="14" id="KW-0511">Multifunctional enzyme</keyword>
<dbReference type="EMBL" id="CM000362">
    <property type="protein sequence ID" value="EDX08054.1"/>
    <property type="molecule type" value="Genomic_DNA"/>
</dbReference>
<keyword evidence="10" id="KW-0808">Transferase</keyword>
<dbReference type="InterPro" id="IPR032788">
    <property type="entry name" value="AGL_central"/>
</dbReference>
<sequence length="1283" mass="143467">MLSEGVHWLWRSMLQILMRYQLFRWLYGLIATVDNEPLPLQIKSEEEAFGENKKKNQLASLENAISPGKSDSVAIRTVPSANANAMGNAGSAEIVSNQIIRRREMSTMGKETESHSIPIREGQDAEHILYRLKRGSKLSVHPDASLLGRKIVLYTNYPAEGQKFVRTEYRVLGWQLSNGKQITSVMHPEAHVVDTDIRSQVELNMSGTYHFYFRYLERPDTGCSGADGALYVQVEPTLHVGPPGAQKTIPLDSVRCQTVLAKLLGPLDTWEPKLRVAKEAGYNVIHFTPIQELGGSRSCYSLRDQLKVNSHFAPQKGARKINPELYVVAELFTNSDYTDNVFVNRLGITSLIREALSAWDSHEQGRLVYRYGGVPVGGFQANSSRHEATSVAHALFLDLTHDNPSPVEKRSVYDLLPSAALVSMACCATGSNRGYDELVPHHIHVVDEERTYQEWGKGVDSKSGIMGAKRALNLLHGQLAEEGFSQVYVDQMDPNVVAVTRHSPITHQSVILVAHTAFGYPSPNAGPTGIRPLRFEGVLDEIILEASLTMQSDKPFDRPAPFKKDPNVINGFTQFQLNLQEHIPLAKSTVFQTQAYSDGNNTELNFANLRPGTVVAIRVSMHPGPRTSFDKLQKISNALRIGSGEEYSQLQAIVSKLDLVALSGALFSCDDEERDLGKGGTAYDIPNFGKIVYCGLQGFISLLTEISPKNDLGHPLCNNLRDGNWMMDYIADRLTSYEDLKPLSAWFKATFEPLKNIPRYLIPCYFDAIVSGVYNVLINQVNELMPDFIKNGHSFPQSLALSTLQFLSVCKSANLPGFSPALSPPKPPKQCVTLSAGLPHFSTGYMRCWGRDTFIALRGSMFLTGRYNEARFIILGFGQTLRHGLIPNLLDSGSKPRFNCRDAIWWWMYCIKQYVEDAPKGAEILKDKVSRMFPYDDADAHAPGAFDQLLFDVMQEALQVHFQGLQYRERNAGYEIDAHMVDQGFNNQIGVHPETGFVFGGNNFNCGTWMDKMGSSQKAGNKGRPSTPRDGSAVELVGLQYAVLRFMQSLAEKEVIPYTGVERKGPSGEVTKWSYKEWADRIKNNFDKYFFVSESETCSVANKKLIYKDSYGATQSWTDYQLRCNFPITLTVAPDLSNPQNAWRALERAKKYLLGPLGMKTLDPEDWNYRANYDNSNDSTDCTVAHGANYHQGPEWVWPIGFYLRARLIFAKKCGHLDETIAETWAILRAHLRELQTSHWRGLPELTNDNGSYCGDSCRTQAWSVAAILEVLYDLHSLGADVA</sequence>
<evidence type="ECO:0000256" key="4">
    <source>
        <dbReference type="ARBA" id="ARBA00004496"/>
    </source>
</evidence>
<dbReference type="SUPFAM" id="SSF51445">
    <property type="entry name" value="(Trans)glycosidases"/>
    <property type="match status" value="1"/>
</dbReference>
<evidence type="ECO:0000256" key="7">
    <source>
        <dbReference type="ARBA" id="ARBA00020723"/>
    </source>
</evidence>
<keyword evidence="11" id="KW-0732">Signal</keyword>
<evidence type="ECO:0000256" key="9">
    <source>
        <dbReference type="ARBA" id="ARBA00022676"/>
    </source>
</evidence>
<evidence type="ECO:0000313" key="22">
    <source>
        <dbReference type="EMBL" id="EDX08054.1"/>
    </source>
</evidence>
<feature type="domain" description="Glycogen debranching enzyme C-terminal" evidence="18">
    <location>
        <begin position="802"/>
        <end position="1270"/>
    </location>
</feature>
<dbReference type="SUPFAM" id="SSF48208">
    <property type="entry name" value="Six-hairpin glycosidases"/>
    <property type="match status" value="1"/>
</dbReference>
<dbReference type="OMA" id="IHFREWN"/>